<dbReference type="Gene3D" id="3.40.50.720">
    <property type="entry name" value="NAD(P)-binding Rossmann-like Domain"/>
    <property type="match status" value="1"/>
</dbReference>
<dbReference type="Proteomes" id="UP000008915">
    <property type="component" value="Chromosome"/>
</dbReference>
<dbReference type="OrthoDB" id="244102at2"/>
<dbReference type="HOGENOM" id="CLU_007383_1_7_9"/>
<name>E6SI55_THEM7</name>
<keyword evidence="4" id="KW-1185">Reference proteome</keyword>
<dbReference type="EMBL" id="CP002344">
    <property type="protein sequence ID" value="ADU50833.1"/>
    <property type="molecule type" value="Genomic_DNA"/>
</dbReference>
<dbReference type="Pfam" id="PF01370">
    <property type="entry name" value="Epimerase"/>
    <property type="match status" value="1"/>
</dbReference>
<accession>E6SI55</accession>
<proteinExistence type="inferred from homology"/>
<comment type="similarity">
    <text evidence="1">Belongs to the NAD(P)-dependent epimerase/dehydratase family.</text>
</comment>
<dbReference type="PANTHER" id="PTHR43000">
    <property type="entry name" value="DTDP-D-GLUCOSE 4,6-DEHYDRATASE-RELATED"/>
    <property type="match status" value="1"/>
</dbReference>
<evidence type="ECO:0000256" key="1">
    <source>
        <dbReference type="ARBA" id="ARBA00007637"/>
    </source>
</evidence>
<feature type="domain" description="NAD-dependent epimerase/dehydratase" evidence="2">
    <location>
        <begin position="3"/>
        <end position="236"/>
    </location>
</feature>
<protein>
    <submittedName>
        <fullName evidence="3">NAD-dependent epimerase/dehydratase</fullName>
    </submittedName>
</protein>
<evidence type="ECO:0000259" key="2">
    <source>
        <dbReference type="Pfam" id="PF01370"/>
    </source>
</evidence>
<dbReference type="InterPro" id="IPR001509">
    <property type="entry name" value="Epimerase_deHydtase"/>
</dbReference>
<dbReference type="eggNOG" id="COG1087">
    <property type="taxonomic scope" value="Bacteria"/>
</dbReference>
<organism evidence="3 4">
    <name type="scientific">Thermaerobacter marianensis (strain ATCC 700841 / DSM 12885 / JCM 10246 / 7p75a)</name>
    <dbReference type="NCBI Taxonomy" id="644966"/>
    <lineage>
        <taxon>Bacteria</taxon>
        <taxon>Bacillati</taxon>
        <taxon>Bacillota</taxon>
        <taxon>Clostridia</taxon>
        <taxon>Eubacteriales</taxon>
        <taxon>Clostridiales Family XVII. Incertae Sedis</taxon>
        <taxon>Thermaerobacter</taxon>
    </lineage>
</organism>
<gene>
    <name evidence="3" type="ordered locus">Tmar_0718</name>
</gene>
<dbReference type="STRING" id="644966.Tmar_0718"/>
<dbReference type="KEGG" id="tmr:Tmar_0718"/>
<reference evidence="3 4" key="1">
    <citation type="journal article" date="2010" name="Stand. Genomic Sci.">
        <title>Complete genome sequence of Thermaerobacter marianensis type strain (7p75a).</title>
        <authorList>
            <person name="Han C."/>
            <person name="Gu W."/>
            <person name="Zhang X."/>
            <person name="Lapidus A."/>
            <person name="Nolan M."/>
            <person name="Copeland A."/>
            <person name="Lucas S."/>
            <person name="Del Rio T.G."/>
            <person name="Tice H."/>
            <person name="Cheng J.F."/>
            <person name="Tapia R."/>
            <person name="Goodwin L."/>
            <person name="Pitluck S."/>
            <person name="Pagani I."/>
            <person name="Ivanova N."/>
            <person name="Mavromatis K."/>
            <person name="Mikhailova N."/>
            <person name="Pati A."/>
            <person name="Chen A."/>
            <person name="Palaniappan K."/>
            <person name="Land M."/>
            <person name="Hauser L."/>
            <person name="Chang Y.J."/>
            <person name="Jeffries C.D."/>
            <person name="Schneider S."/>
            <person name="Rohde M."/>
            <person name="Goker M."/>
            <person name="Pukall R."/>
            <person name="Woyke T."/>
            <person name="Bristow J."/>
            <person name="Eisen J.A."/>
            <person name="Markowitz V."/>
            <person name="Hugenholtz P."/>
            <person name="Kyrpides N.C."/>
            <person name="Klenk H.P."/>
            <person name="Detter J.C."/>
        </authorList>
    </citation>
    <scope>NUCLEOTIDE SEQUENCE [LARGE SCALE GENOMIC DNA]</scope>
    <source>
        <strain evidence="4">ATCC 700841 / DSM 12885 / JCM 10246 / 7p75a</strain>
    </source>
</reference>
<sequence length="322" mass="34540">MRVLVTGAAGFIGSHVVERLLKTGNGNTPGMEGLPSCEIVAIDDFSAGQVRKIGDLAVERLDVTEAAAVAAVFRDFGPEAVIHLAAQVSVERSLERPDRDVEVNVYGTLNVLRAAVAAGARRVVFASSAAVYGNPQRLPVDEEHPLEPLSVYGRSKLTAEWLIQQYARGTGLEAVILRLGNVYGPGQRPETGPVVARFFVDALRGEGPLIHGDGRQTRDFVYVTDVARAFALALVGPAGVVANISGGTATAIADLAERIHQLVEGAPAPRYGPPRPGDIRHSVLDNRRARELMGWAPRVSLDEGLKATYRWYRQQAVERVAG</sequence>
<dbReference type="RefSeq" id="WP_013495138.1">
    <property type="nucleotide sequence ID" value="NC_014831.1"/>
</dbReference>
<evidence type="ECO:0000313" key="4">
    <source>
        <dbReference type="Proteomes" id="UP000008915"/>
    </source>
</evidence>
<evidence type="ECO:0000313" key="3">
    <source>
        <dbReference type="EMBL" id="ADU50833.1"/>
    </source>
</evidence>
<reference evidence="4" key="2">
    <citation type="journal article" date="2010" name="Stand. Genomic Sci.">
        <title>Complete genome sequence of Thermaerobacter marianensis type strain (7p75aT).</title>
        <authorList>
            <person name="Han C."/>
            <person name="Gu W."/>
            <person name="Zhang X."/>
            <person name="Lapidus A."/>
            <person name="Nolan M."/>
            <person name="Copeland A."/>
            <person name="Lucas S."/>
            <person name="Glavina Del Rio T."/>
            <person name="Tice H."/>
            <person name="Cheng J."/>
            <person name="Tapia R."/>
            <person name="Goodwin L."/>
            <person name="Pitluck S."/>
            <person name="Pagani I."/>
            <person name="Ivanova N."/>
            <person name="Mavromatis K."/>
            <person name="Mikhailova N."/>
            <person name="Pati A."/>
            <person name="Chen A."/>
            <person name="Palaniappan K."/>
            <person name="Land M."/>
            <person name="Hauser L."/>
            <person name="Chang Y."/>
            <person name="Jeffries C."/>
            <person name="Schneider S."/>
            <person name="Rohde M."/>
            <person name="Goker M."/>
            <person name="Pukall R."/>
            <person name="Woyke T."/>
            <person name="Bristow J."/>
            <person name="Eisen J."/>
            <person name="Markowitz V."/>
            <person name="Hugenholtz P."/>
            <person name="Kyrpides N."/>
            <person name="Klenk H."/>
            <person name="Detter J."/>
        </authorList>
    </citation>
    <scope>NUCLEOTIDE SEQUENCE [LARGE SCALE GENOMIC DNA]</scope>
    <source>
        <strain evidence="4">ATCC 700841 / DSM 12885 / JCM 10246 / 7p75a</strain>
    </source>
</reference>
<dbReference type="SUPFAM" id="SSF51735">
    <property type="entry name" value="NAD(P)-binding Rossmann-fold domains"/>
    <property type="match status" value="1"/>
</dbReference>
<dbReference type="InterPro" id="IPR036291">
    <property type="entry name" value="NAD(P)-bd_dom_sf"/>
</dbReference>
<dbReference type="AlphaFoldDB" id="E6SI55"/>